<dbReference type="Proteomes" id="UP000035057">
    <property type="component" value="Unassembled WGS sequence"/>
</dbReference>
<dbReference type="PANTHER" id="PTHR44366:SF1">
    <property type="entry name" value="UDP-N-ACETYLGLUCOSAMINE--PEPTIDE N-ACETYLGLUCOSAMINYLTRANSFERASE 110 KDA SUBUNIT"/>
    <property type="match status" value="1"/>
</dbReference>
<sequence>MVSVKASRPVAVMMLAMLSGCAGILPVSQPDPEPKTVEREPVQEVAEQSTAPAVEGKYLPQQGYDAQGKKIPYVAAPNPYTQQVTLVPAAAKAAFADARAKRENGDLRMARKGFRAMTKEFPTLSGPWVQLAGLSEQREKPEKAREYYHKALEVNPNNVNAYIEQAMFERRQGEFNNARDAYLAALQVWKDYPEAHLNLAILYDLYMNLPEEAQPHYEAYDFLTGKTDERVANWLIEIRRRTGIETSFIDNPPPVPEVPEVPANTNAAGEAVSADAGSSAPAKSEEQG</sequence>
<keyword evidence="3" id="KW-0732">Signal</keyword>
<dbReference type="PROSITE" id="PS51257">
    <property type="entry name" value="PROKAR_LIPOPROTEIN"/>
    <property type="match status" value="1"/>
</dbReference>
<gene>
    <name evidence="4" type="ORF">D777_02568</name>
</gene>
<dbReference type="GO" id="GO:0097363">
    <property type="term" value="F:protein O-acetylglucosaminyltransferase activity"/>
    <property type="evidence" value="ECO:0007669"/>
    <property type="project" value="TreeGrafter"/>
</dbReference>
<dbReference type="PANTHER" id="PTHR44366">
    <property type="entry name" value="UDP-N-ACETYLGLUCOSAMINE--PEPTIDE N-ACETYLGLUCOSAMINYLTRANSFERASE 110 KDA SUBUNIT"/>
    <property type="match status" value="1"/>
</dbReference>
<dbReference type="SUPFAM" id="SSF48452">
    <property type="entry name" value="TPR-like"/>
    <property type="match status" value="1"/>
</dbReference>
<dbReference type="InterPro" id="IPR019734">
    <property type="entry name" value="TPR_rpt"/>
</dbReference>
<dbReference type="InterPro" id="IPR011990">
    <property type="entry name" value="TPR-like_helical_dom_sf"/>
</dbReference>
<feature type="signal peptide" evidence="3">
    <location>
        <begin position="1"/>
        <end position="22"/>
    </location>
</feature>
<evidence type="ECO:0000313" key="5">
    <source>
        <dbReference type="Proteomes" id="UP000035057"/>
    </source>
</evidence>
<dbReference type="InterPro" id="IPR037919">
    <property type="entry name" value="OGT"/>
</dbReference>
<proteinExistence type="predicted"/>
<evidence type="ECO:0000313" key="4">
    <source>
        <dbReference type="EMBL" id="KEF30626.1"/>
    </source>
</evidence>
<dbReference type="AlphaFoldDB" id="A0A072MZI5"/>
<comment type="caution">
    <text evidence="4">The sequence shown here is derived from an EMBL/GenBank/DDBJ whole genome shotgun (WGS) entry which is preliminary data.</text>
</comment>
<protein>
    <submittedName>
        <fullName evidence="4">Uncharacterized protein</fullName>
    </submittedName>
</protein>
<keyword evidence="5" id="KW-1185">Reference proteome</keyword>
<dbReference type="Pfam" id="PF13428">
    <property type="entry name" value="TPR_14"/>
    <property type="match status" value="1"/>
</dbReference>
<dbReference type="InterPro" id="IPR003107">
    <property type="entry name" value="HAT"/>
</dbReference>
<dbReference type="STRING" id="1137280.D777_02568"/>
<accession>A0A072MZI5</accession>
<feature type="repeat" description="TPR" evidence="1">
    <location>
        <begin position="125"/>
        <end position="158"/>
    </location>
</feature>
<evidence type="ECO:0000256" key="2">
    <source>
        <dbReference type="SAM" id="MobiDB-lite"/>
    </source>
</evidence>
<name>A0A072MZI5_9GAMM</name>
<feature type="chain" id="PRO_5001680336" evidence="3">
    <location>
        <begin position="23"/>
        <end position="288"/>
    </location>
</feature>
<evidence type="ECO:0000256" key="1">
    <source>
        <dbReference type="PROSITE-ProRule" id="PRU00339"/>
    </source>
</evidence>
<reference evidence="4 5" key="1">
    <citation type="submission" date="2012-12" db="EMBL/GenBank/DDBJ databases">
        <title>Genome assembly of Marinobacter sp. AK21.</title>
        <authorList>
            <person name="Khatri I."/>
            <person name="Kumar R."/>
            <person name="Vaidya B."/>
            <person name="Subramanian S."/>
            <person name="Pinnaka A."/>
        </authorList>
    </citation>
    <scope>NUCLEOTIDE SEQUENCE [LARGE SCALE GENOMIC DNA]</scope>
    <source>
        <strain evidence="4 5">AK21</strain>
    </source>
</reference>
<dbReference type="PATRIC" id="fig|1137280.3.peg.2385"/>
<feature type="region of interest" description="Disordered" evidence="2">
    <location>
        <begin position="248"/>
        <end position="288"/>
    </location>
</feature>
<feature type="region of interest" description="Disordered" evidence="2">
    <location>
        <begin position="27"/>
        <end position="51"/>
    </location>
</feature>
<keyword evidence="1" id="KW-0802">TPR repeat</keyword>
<dbReference type="PROSITE" id="PS50005">
    <property type="entry name" value="TPR"/>
    <property type="match status" value="1"/>
</dbReference>
<dbReference type="Gene3D" id="1.25.40.10">
    <property type="entry name" value="Tetratricopeptide repeat domain"/>
    <property type="match status" value="1"/>
</dbReference>
<evidence type="ECO:0000256" key="3">
    <source>
        <dbReference type="SAM" id="SignalP"/>
    </source>
</evidence>
<dbReference type="EMBL" id="ANIE01000007">
    <property type="protein sequence ID" value="KEF30626.1"/>
    <property type="molecule type" value="Genomic_DNA"/>
</dbReference>
<dbReference type="SMART" id="SM00028">
    <property type="entry name" value="TPR"/>
    <property type="match status" value="2"/>
</dbReference>
<feature type="compositionally biased region" description="Basic and acidic residues" evidence="2">
    <location>
        <begin position="32"/>
        <end position="42"/>
    </location>
</feature>
<dbReference type="GO" id="GO:0006493">
    <property type="term" value="P:protein O-linked glycosylation"/>
    <property type="evidence" value="ECO:0007669"/>
    <property type="project" value="InterPro"/>
</dbReference>
<dbReference type="SMART" id="SM00386">
    <property type="entry name" value="HAT"/>
    <property type="match status" value="1"/>
</dbReference>
<organism evidence="4 5">
    <name type="scientific">Marinobacter nitratireducens</name>
    <dbReference type="NCBI Taxonomy" id="1137280"/>
    <lineage>
        <taxon>Bacteria</taxon>
        <taxon>Pseudomonadati</taxon>
        <taxon>Pseudomonadota</taxon>
        <taxon>Gammaproteobacteria</taxon>
        <taxon>Pseudomonadales</taxon>
        <taxon>Marinobacteraceae</taxon>
        <taxon>Marinobacter</taxon>
    </lineage>
</organism>
<dbReference type="GO" id="GO:0006396">
    <property type="term" value="P:RNA processing"/>
    <property type="evidence" value="ECO:0007669"/>
    <property type="project" value="InterPro"/>
</dbReference>